<organism evidence="2 3">
    <name type="scientific">Aspergillus tubingensis (strain CBS 134.48)</name>
    <dbReference type="NCBI Taxonomy" id="767770"/>
    <lineage>
        <taxon>Eukaryota</taxon>
        <taxon>Fungi</taxon>
        <taxon>Dikarya</taxon>
        <taxon>Ascomycota</taxon>
        <taxon>Pezizomycotina</taxon>
        <taxon>Eurotiomycetes</taxon>
        <taxon>Eurotiomycetidae</taxon>
        <taxon>Eurotiales</taxon>
        <taxon>Aspergillaceae</taxon>
        <taxon>Aspergillus</taxon>
        <taxon>Aspergillus subgen. Circumdati</taxon>
    </lineage>
</organism>
<dbReference type="Proteomes" id="UP000184304">
    <property type="component" value="Unassembled WGS sequence"/>
</dbReference>
<feature type="region of interest" description="Disordered" evidence="1">
    <location>
        <begin position="29"/>
        <end position="84"/>
    </location>
</feature>
<name>A0A1L9NG02_ASPTC</name>
<evidence type="ECO:0000313" key="2">
    <source>
        <dbReference type="EMBL" id="OJI88197.1"/>
    </source>
</evidence>
<dbReference type="AlphaFoldDB" id="A0A1L9NG02"/>
<reference evidence="3" key="1">
    <citation type="journal article" date="2017" name="Genome Biol.">
        <title>Comparative genomics reveals high biological diversity and specific adaptations in the industrially and medically important fungal genus Aspergillus.</title>
        <authorList>
            <person name="de Vries R.P."/>
            <person name="Riley R."/>
            <person name="Wiebenga A."/>
            <person name="Aguilar-Osorio G."/>
            <person name="Amillis S."/>
            <person name="Uchima C.A."/>
            <person name="Anderluh G."/>
            <person name="Asadollahi M."/>
            <person name="Askin M."/>
            <person name="Barry K."/>
            <person name="Battaglia E."/>
            <person name="Bayram O."/>
            <person name="Benocci T."/>
            <person name="Braus-Stromeyer S.A."/>
            <person name="Caldana C."/>
            <person name="Canovas D."/>
            <person name="Cerqueira G.C."/>
            <person name="Chen F."/>
            <person name="Chen W."/>
            <person name="Choi C."/>
            <person name="Clum A."/>
            <person name="Dos Santos R.A."/>
            <person name="Damasio A.R."/>
            <person name="Diallinas G."/>
            <person name="Emri T."/>
            <person name="Fekete E."/>
            <person name="Flipphi M."/>
            <person name="Freyberg S."/>
            <person name="Gallo A."/>
            <person name="Gournas C."/>
            <person name="Habgood R."/>
            <person name="Hainaut M."/>
            <person name="Harispe M.L."/>
            <person name="Henrissat B."/>
            <person name="Hilden K.S."/>
            <person name="Hope R."/>
            <person name="Hossain A."/>
            <person name="Karabika E."/>
            <person name="Karaffa L."/>
            <person name="Karanyi Z."/>
            <person name="Krasevec N."/>
            <person name="Kuo A."/>
            <person name="Kusch H."/>
            <person name="LaButti K."/>
            <person name="Lagendijk E.L."/>
            <person name="Lapidus A."/>
            <person name="Levasseur A."/>
            <person name="Lindquist E."/>
            <person name="Lipzen A."/>
            <person name="Logrieco A.F."/>
            <person name="MacCabe A."/>
            <person name="Maekelae M.R."/>
            <person name="Malavazi I."/>
            <person name="Melin P."/>
            <person name="Meyer V."/>
            <person name="Mielnichuk N."/>
            <person name="Miskei M."/>
            <person name="Molnar A.P."/>
            <person name="Mule G."/>
            <person name="Ngan C.Y."/>
            <person name="Orejas M."/>
            <person name="Orosz E."/>
            <person name="Ouedraogo J.P."/>
            <person name="Overkamp K.M."/>
            <person name="Park H.-S."/>
            <person name="Perrone G."/>
            <person name="Piumi F."/>
            <person name="Punt P.J."/>
            <person name="Ram A.F."/>
            <person name="Ramon A."/>
            <person name="Rauscher S."/>
            <person name="Record E."/>
            <person name="Riano-Pachon D.M."/>
            <person name="Robert V."/>
            <person name="Roehrig J."/>
            <person name="Ruller R."/>
            <person name="Salamov A."/>
            <person name="Salih N.S."/>
            <person name="Samson R.A."/>
            <person name="Sandor E."/>
            <person name="Sanguinetti M."/>
            <person name="Schuetze T."/>
            <person name="Sepcic K."/>
            <person name="Shelest E."/>
            <person name="Sherlock G."/>
            <person name="Sophianopoulou V."/>
            <person name="Squina F.M."/>
            <person name="Sun H."/>
            <person name="Susca A."/>
            <person name="Todd R.B."/>
            <person name="Tsang A."/>
            <person name="Unkles S.E."/>
            <person name="van de Wiele N."/>
            <person name="van Rossen-Uffink D."/>
            <person name="Oliveira J.V."/>
            <person name="Vesth T.C."/>
            <person name="Visser J."/>
            <person name="Yu J.-H."/>
            <person name="Zhou M."/>
            <person name="Andersen M.R."/>
            <person name="Archer D.B."/>
            <person name="Baker S.E."/>
            <person name="Benoit I."/>
            <person name="Brakhage A.A."/>
            <person name="Braus G.H."/>
            <person name="Fischer R."/>
            <person name="Frisvad J.C."/>
            <person name="Goldman G.H."/>
            <person name="Houbraken J."/>
            <person name="Oakley B."/>
            <person name="Pocsi I."/>
            <person name="Scazzocchio C."/>
            <person name="Seiboth B."/>
            <person name="vanKuyk P.A."/>
            <person name="Wortman J."/>
            <person name="Dyer P.S."/>
            <person name="Grigoriev I.V."/>
        </authorList>
    </citation>
    <scope>NUCLEOTIDE SEQUENCE [LARGE SCALE GENOMIC DNA]</scope>
    <source>
        <strain evidence="3">CBS 134.48</strain>
    </source>
</reference>
<protein>
    <submittedName>
        <fullName evidence="2">Uncharacterized protein</fullName>
    </submittedName>
</protein>
<evidence type="ECO:0000313" key="3">
    <source>
        <dbReference type="Proteomes" id="UP000184304"/>
    </source>
</evidence>
<proteinExistence type="predicted"/>
<evidence type="ECO:0000256" key="1">
    <source>
        <dbReference type="SAM" id="MobiDB-lite"/>
    </source>
</evidence>
<keyword evidence="3" id="KW-1185">Reference proteome</keyword>
<sequence length="84" mass="9722">MNYTRRSSIESKKSLALPSQSFDMNYRPWRIDPRHRNPTPSHALRTATRRSFAKSNPCALQSILRDPRSMQMSPVLLQPANRTP</sequence>
<gene>
    <name evidence="2" type="ORF">ASPTUDRAFT_406483</name>
</gene>
<dbReference type="VEuPathDB" id="FungiDB:ASPTUDRAFT_406483"/>
<accession>A0A1L9NG02</accession>
<dbReference type="EMBL" id="KV878180">
    <property type="protein sequence ID" value="OJI88197.1"/>
    <property type="molecule type" value="Genomic_DNA"/>
</dbReference>